<accession>A0A7G2CCP6</accession>
<reference evidence="1 2" key="1">
    <citation type="submission" date="2020-08" db="EMBL/GenBank/DDBJ databases">
        <authorList>
            <person name="Newling K."/>
            <person name="Davey J."/>
            <person name="Forrester S."/>
        </authorList>
    </citation>
    <scope>NUCLEOTIDE SEQUENCE [LARGE SCALE GENOMIC DNA]</scope>
    <source>
        <strain evidence="2">Crithidia deanei Carvalho (ATCC PRA-265)</strain>
    </source>
</reference>
<evidence type="ECO:0000313" key="2">
    <source>
        <dbReference type="Proteomes" id="UP000515908"/>
    </source>
</evidence>
<gene>
    <name evidence="1" type="ORF">ADEAN_000418800</name>
</gene>
<organism evidence="1 2">
    <name type="scientific">Angomonas deanei</name>
    <dbReference type="NCBI Taxonomy" id="59799"/>
    <lineage>
        <taxon>Eukaryota</taxon>
        <taxon>Discoba</taxon>
        <taxon>Euglenozoa</taxon>
        <taxon>Kinetoplastea</taxon>
        <taxon>Metakinetoplastina</taxon>
        <taxon>Trypanosomatida</taxon>
        <taxon>Trypanosomatidae</taxon>
        <taxon>Strigomonadinae</taxon>
        <taxon>Angomonas</taxon>
    </lineage>
</organism>
<dbReference type="VEuPathDB" id="TriTrypDB:ADEAN_000418800"/>
<dbReference type="Proteomes" id="UP000515908">
    <property type="component" value="Chromosome 07"/>
</dbReference>
<keyword evidence="2" id="KW-1185">Reference proteome</keyword>
<dbReference type="EMBL" id="LR877151">
    <property type="protein sequence ID" value="CAD2216717.1"/>
    <property type="molecule type" value="Genomic_DNA"/>
</dbReference>
<sequence length="133" mass="14624">MPSIPSIPHDRSPKSPSRFIYCESLGAGASPVSRQSESSGISPVFYTDNYLPHRRSLTSSPFESNSLYDSYELLPADRTLPFMDPLCPDSIQPPRALTDLRSPVFTGINDELQILSDDYDSGSCTPESLSFMG</sequence>
<protein>
    <submittedName>
        <fullName evidence="1">Uncharacterized protein</fullName>
    </submittedName>
</protein>
<evidence type="ECO:0000313" key="1">
    <source>
        <dbReference type="EMBL" id="CAD2216717.1"/>
    </source>
</evidence>
<proteinExistence type="predicted"/>
<dbReference type="AlphaFoldDB" id="A0A7G2CCP6"/>
<name>A0A7G2CCP6_9TRYP</name>